<sequence>MVPSSVYSTVPLMTAGHIALPAAFLRWSHLKILGVAAAILASAISATAQSAPDLDRAWDAFITGSYEEAIKLAQAGRAADEENEDWWRIEADSLLTLGRYREAYDLLGLGVVVNSDSLWLMMLRRDAERFIATAGPQEPLSQNDLVRSINMAAAYRGSNALEDSGFLAAIAHSALAAGVEPKFVLDRFLKPAQEKPAPAREAFIVAGRLALDKQDPALASRTFRAGLEHYPEDPDLLLGLAEAFRPSNTQAFISHLYRALARNARHIGAHLQLADHHIDAEDYAAAANAIEQVLEVNPRQPDALAYRAAISYLRDENDLAAIQRELALALWPTNPRPDYLIGEKLSRQYRFAEGAAAQRRALALDPTYQPARLQLAQDLLRLGHEDEGWAIAELVHANDGYNIEAYNLTSLRDRVAAFTTVESPHFRIRMSPEEAPIYGQRALALLESARVDLSERYGIQLEQITTVEIYPDPADFAVRTFGMPGVGGYLGVCFGPVFTVNSPAASRANWEAVLWHEFAHVITLTLTKNRMPRWLSEGISVYEELRRDPAWGQRMSVDYYNRIVNGRIQPISDMSAAFVEARTSDDTLFAYYQSYLVVEFLVERYGFEPLRGMLADLAGGQPINDALAAWFDPLPDLETGFVAFAEERAAALAPDYDLDLPQPPAEPDPAEEGNLLTQFLRPVDLSSLPLPFGDDNLPQLLDSLRPAVEAGDWEKIRDELAPIAATGLYLPEPFNVHTLLARAYRELGDTAAERATLEAIVANQAEALSAITRLLSLATAADDTAAMARWSDAWIAVNPLATTPWRARFEAHRALGESGTAITAAQTLLRLDPPDRAALHYNLAELFQAEGDPASARRHVLLALAEAPRYRDAYRLLARLPATASATP</sequence>
<evidence type="ECO:0000256" key="3">
    <source>
        <dbReference type="PROSITE-ProRule" id="PRU00339"/>
    </source>
</evidence>
<proteinExistence type="predicted"/>
<protein>
    <submittedName>
        <fullName evidence="5">Peptidase MA family metallohydrolase</fullName>
    </submittedName>
</protein>
<feature type="domain" description="Peptidase MA-like" evidence="4">
    <location>
        <begin position="451"/>
        <end position="630"/>
    </location>
</feature>
<keyword evidence="1" id="KW-0677">Repeat</keyword>
<evidence type="ECO:0000313" key="6">
    <source>
        <dbReference type="Proteomes" id="UP000738431"/>
    </source>
</evidence>
<evidence type="ECO:0000256" key="2">
    <source>
        <dbReference type="ARBA" id="ARBA00022803"/>
    </source>
</evidence>
<dbReference type="PANTHER" id="PTHR45586:SF1">
    <property type="entry name" value="LIPOPOLYSACCHARIDE ASSEMBLY PROTEIN B"/>
    <property type="match status" value="1"/>
</dbReference>
<dbReference type="Pfam" id="PF13485">
    <property type="entry name" value="Peptidase_MA_2"/>
    <property type="match status" value="1"/>
</dbReference>
<evidence type="ECO:0000259" key="4">
    <source>
        <dbReference type="Pfam" id="PF13485"/>
    </source>
</evidence>
<reference evidence="5 6" key="2">
    <citation type="submission" date="2023-12" db="EMBL/GenBank/DDBJ databases">
        <title>Description of an unclassified Opitutus bacterium of Verrucomicrobiota.</title>
        <authorList>
            <person name="Zhang D.-F."/>
        </authorList>
    </citation>
    <scope>NUCLEOTIDE SEQUENCE [LARGE SCALE GENOMIC DNA]</scope>
    <source>
        <strain evidence="5 6">WL0086</strain>
    </source>
</reference>
<feature type="repeat" description="TPR" evidence="3">
    <location>
        <begin position="267"/>
        <end position="300"/>
    </location>
</feature>
<accession>A0ABZ1C8P6</accession>
<dbReference type="Gene3D" id="1.25.40.10">
    <property type="entry name" value="Tetratricopeptide repeat domain"/>
    <property type="match status" value="2"/>
</dbReference>
<dbReference type="Pfam" id="PF13432">
    <property type="entry name" value="TPR_16"/>
    <property type="match status" value="3"/>
</dbReference>
<dbReference type="InterPro" id="IPR039568">
    <property type="entry name" value="Peptidase_MA-like_dom"/>
</dbReference>
<dbReference type="SUPFAM" id="SSF48452">
    <property type="entry name" value="TPR-like"/>
    <property type="match status" value="3"/>
</dbReference>
<evidence type="ECO:0000256" key="1">
    <source>
        <dbReference type="ARBA" id="ARBA00022737"/>
    </source>
</evidence>
<keyword evidence="6" id="KW-1185">Reference proteome</keyword>
<dbReference type="InterPro" id="IPR051012">
    <property type="entry name" value="CellSynth/LPSAsmb/PSIAsmb"/>
</dbReference>
<dbReference type="Proteomes" id="UP000738431">
    <property type="component" value="Chromosome"/>
</dbReference>
<gene>
    <name evidence="5" type="ORF">K1X11_001175</name>
</gene>
<dbReference type="EMBL" id="CP139781">
    <property type="protein sequence ID" value="WRQ88000.1"/>
    <property type="molecule type" value="Genomic_DNA"/>
</dbReference>
<dbReference type="PROSITE" id="PS50005">
    <property type="entry name" value="TPR"/>
    <property type="match status" value="1"/>
</dbReference>
<evidence type="ECO:0000313" key="5">
    <source>
        <dbReference type="EMBL" id="WRQ88000.1"/>
    </source>
</evidence>
<dbReference type="InterPro" id="IPR011990">
    <property type="entry name" value="TPR-like_helical_dom_sf"/>
</dbReference>
<organism evidence="5 6">
    <name type="scientific">Actomonas aquatica</name>
    <dbReference type="NCBI Taxonomy" id="2866162"/>
    <lineage>
        <taxon>Bacteria</taxon>
        <taxon>Pseudomonadati</taxon>
        <taxon>Verrucomicrobiota</taxon>
        <taxon>Opitutia</taxon>
        <taxon>Opitutales</taxon>
        <taxon>Opitutaceae</taxon>
        <taxon>Actomonas</taxon>
    </lineage>
</organism>
<dbReference type="PANTHER" id="PTHR45586">
    <property type="entry name" value="TPR REPEAT-CONTAINING PROTEIN PA4667"/>
    <property type="match status" value="1"/>
</dbReference>
<reference evidence="5 6" key="1">
    <citation type="submission" date="2021-08" db="EMBL/GenBank/DDBJ databases">
        <authorList>
            <person name="Zhang D."/>
            <person name="Zhang A."/>
            <person name="Wang L."/>
        </authorList>
    </citation>
    <scope>NUCLEOTIDE SEQUENCE [LARGE SCALE GENOMIC DNA]</scope>
    <source>
        <strain evidence="5 6">WL0086</strain>
    </source>
</reference>
<dbReference type="SMART" id="SM00028">
    <property type="entry name" value="TPR"/>
    <property type="match status" value="6"/>
</dbReference>
<dbReference type="InterPro" id="IPR019734">
    <property type="entry name" value="TPR_rpt"/>
</dbReference>
<keyword evidence="2 3" id="KW-0802">TPR repeat</keyword>
<name>A0ABZ1C8P6_9BACT</name>
<dbReference type="RefSeq" id="WP_221028965.1">
    <property type="nucleotide sequence ID" value="NZ_CP139781.1"/>
</dbReference>